<dbReference type="Proteomes" id="UP001056681">
    <property type="component" value="Chromosome"/>
</dbReference>
<protein>
    <submittedName>
        <fullName evidence="1">Uncharacterized protein</fullName>
    </submittedName>
</protein>
<name>A0ABY4T8D9_9GAMM</name>
<gene>
    <name evidence="1" type="ORF">IM816_08635</name>
</gene>
<sequence length="105" mass="11528">MRKAIDVAERYLLGDSSEHMACLVEVARHMDKIVHDPAVDKAEKSLNRLIWCALVTNTELSGYACEFVVGLGEDIGLELDVMTEIVVHTVPGMAEWCEAHGSSAE</sequence>
<organism evidence="1 2">
    <name type="scientific">Luteibacter flocculans</name>
    <dbReference type="NCBI Taxonomy" id="2780091"/>
    <lineage>
        <taxon>Bacteria</taxon>
        <taxon>Pseudomonadati</taxon>
        <taxon>Pseudomonadota</taxon>
        <taxon>Gammaproteobacteria</taxon>
        <taxon>Lysobacterales</taxon>
        <taxon>Rhodanobacteraceae</taxon>
        <taxon>Luteibacter</taxon>
    </lineage>
</organism>
<reference evidence="1" key="1">
    <citation type="submission" date="2020-10" db="EMBL/GenBank/DDBJ databases">
        <title>Whole-genome sequence of Luteibacter sp. EIF3.</title>
        <authorList>
            <person name="Friedrich I."/>
            <person name="Hertel R."/>
            <person name="Daniel R."/>
        </authorList>
    </citation>
    <scope>NUCLEOTIDE SEQUENCE</scope>
    <source>
        <strain evidence="1">EIF3</strain>
    </source>
</reference>
<dbReference type="EMBL" id="CP063231">
    <property type="protein sequence ID" value="URL60127.1"/>
    <property type="molecule type" value="Genomic_DNA"/>
</dbReference>
<evidence type="ECO:0000313" key="1">
    <source>
        <dbReference type="EMBL" id="URL60127.1"/>
    </source>
</evidence>
<keyword evidence="2" id="KW-1185">Reference proteome</keyword>
<accession>A0ABY4T8D9</accession>
<proteinExistence type="predicted"/>
<dbReference type="RefSeq" id="WP_250340578.1">
    <property type="nucleotide sequence ID" value="NZ_CP063231.1"/>
</dbReference>
<evidence type="ECO:0000313" key="2">
    <source>
        <dbReference type="Proteomes" id="UP001056681"/>
    </source>
</evidence>